<dbReference type="Proteomes" id="UP001595843">
    <property type="component" value="Unassembled WGS sequence"/>
</dbReference>
<accession>A0ABV8JI27</accession>
<dbReference type="SUPFAM" id="SSF103473">
    <property type="entry name" value="MFS general substrate transporter"/>
    <property type="match status" value="1"/>
</dbReference>
<feature type="transmembrane region" description="Helical" evidence="6">
    <location>
        <begin position="212"/>
        <end position="234"/>
    </location>
</feature>
<feature type="transmembrane region" description="Helical" evidence="6">
    <location>
        <begin position="139"/>
        <end position="160"/>
    </location>
</feature>
<dbReference type="PROSITE" id="PS50850">
    <property type="entry name" value="MFS"/>
    <property type="match status" value="1"/>
</dbReference>
<evidence type="ECO:0000256" key="3">
    <source>
        <dbReference type="ARBA" id="ARBA00022692"/>
    </source>
</evidence>
<feature type="transmembrane region" description="Helical" evidence="6">
    <location>
        <begin position="335"/>
        <end position="355"/>
    </location>
</feature>
<gene>
    <name evidence="8" type="primary">cntE</name>
    <name evidence="8" type="ORF">ACFOUO_14375</name>
</gene>
<dbReference type="Gene3D" id="1.20.1250.20">
    <property type="entry name" value="MFS general substrate transporter like domains"/>
    <property type="match status" value="1"/>
</dbReference>
<feature type="transmembrane region" description="Helical" evidence="6">
    <location>
        <begin position="12"/>
        <end position="39"/>
    </location>
</feature>
<reference evidence="9" key="1">
    <citation type="journal article" date="2019" name="Int. J. Syst. Evol. Microbiol.">
        <title>The Global Catalogue of Microorganisms (GCM) 10K type strain sequencing project: providing services to taxonomists for standard genome sequencing and annotation.</title>
        <authorList>
            <consortium name="The Broad Institute Genomics Platform"/>
            <consortium name="The Broad Institute Genome Sequencing Center for Infectious Disease"/>
            <person name="Wu L."/>
            <person name="Ma J."/>
        </authorList>
    </citation>
    <scope>NUCLEOTIDE SEQUENCE [LARGE SCALE GENOMIC DNA]</scope>
    <source>
        <strain evidence="9">IBRC-M 10813</strain>
    </source>
</reference>
<protein>
    <submittedName>
        <fullName evidence="8">Staphylopine family metallophore export MFS transporter CntE</fullName>
    </submittedName>
</protein>
<dbReference type="CDD" id="cd17489">
    <property type="entry name" value="MFS_YfcJ_like"/>
    <property type="match status" value="1"/>
</dbReference>
<feature type="transmembrane region" description="Helical" evidence="6">
    <location>
        <begin position="276"/>
        <end position="295"/>
    </location>
</feature>
<keyword evidence="5 6" id="KW-0472">Membrane</keyword>
<comment type="caution">
    <text evidence="8">The sequence shown here is derived from an EMBL/GenBank/DDBJ whole genome shotgun (WGS) entry which is preliminary data.</text>
</comment>
<feature type="transmembrane region" description="Helical" evidence="6">
    <location>
        <begin position="246"/>
        <end position="264"/>
    </location>
</feature>
<keyword evidence="9" id="KW-1185">Reference proteome</keyword>
<keyword evidence="2" id="KW-0813">Transport</keyword>
<feature type="transmembrane region" description="Helical" evidence="6">
    <location>
        <begin position="51"/>
        <end position="69"/>
    </location>
</feature>
<evidence type="ECO:0000256" key="4">
    <source>
        <dbReference type="ARBA" id="ARBA00022989"/>
    </source>
</evidence>
<dbReference type="InterPro" id="IPR020846">
    <property type="entry name" value="MFS_dom"/>
</dbReference>
<dbReference type="NCBIfam" id="NF047574">
    <property type="entry name" value="opine_export_Sa"/>
    <property type="match status" value="1"/>
</dbReference>
<feature type="transmembrane region" description="Helical" evidence="6">
    <location>
        <begin position="105"/>
        <end position="127"/>
    </location>
</feature>
<dbReference type="RefSeq" id="WP_380705818.1">
    <property type="nucleotide sequence ID" value="NZ_JBHSAP010000018.1"/>
</dbReference>
<dbReference type="InterPro" id="IPR036259">
    <property type="entry name" value="MFS_trans_sf"/>
</dbReference>
<evidence type="ECO:0000313" key="8">
    <source>
        <dbReference type="EMBL" id="MFC4077985.1"/>
    </source>
</evidence>
<dbReference type="PANTHER" id="PTHR23531">
    <property type="entry name" value="QUINOLENE RESISTANCE PROTEIN NORA"/>
    <property type="match status" value="1"/>
</dbReference>
<dbReference type="Pfam" id="PF07690">
    <property type="entry name" value="MFS_1"/>
    <property type="match status" value="1"/>
</dbReference>
<comment type="subcellular location">
    <subcellularLocation>
        <location evidence="1">Cell membrane</location>
        <topology evidence="1">Multi-pass membrane protein</topology>
    </subcellularLocation>
</comment>
<dbReference type="InterPro" id="IPR011701">
    <property type="entry name" value="MFS"/>
</dbReference>
<sequence length="402" mass="43680">MTNRMEQRENPFSFPALQVYAVTILFYSVVYMVLMILPFYALAHGANQTEIGWIMGVTMFTSMLARPSAGKIIDRWGARRVFVIALLIFSVSLLGYFVPDLWVFGIVRAIQGVVAAFFSTAMEIITMDLLSERLRGQGLSLYSLATMLPTTFGPALTLYLKDLFPMGWIFGLLFVMGALNFGFSLLVARKTQEDGQATPSHSSPLGAWKSRVLVVSSTVMLLASVANGAIFTFLPLYLKEQGSPYGSIYFLVQTVVLVLCRFFGRHLIRSDGRAPGGSAMLLAAVAGFGSLTLGMTVSPPLLMVSAVLNGLAFSVLYPTLLTFISFRVPEGARGFLIGLFIGAADFGFALGALAMGPVADIFSYPAMFQTCSLLCFIAALCPLAYRSKPMQRAEPNQGTLKV</sequence>
<evidence type="ECO:0000259" key="7">
    <source>
        <dbReference type="PROSITE" id="PS50850"/>
    </source>
</evidence>
<evidence type="ECO:0000256" key="1">
    <source>
        <dbReference type="ARBA" id="ARBA00004651"/>
    </source>
</evidence>
<feature type="transmembrane region" description="Helical" evidence="6">
    <location>
        <begin position="361"/>
        <end position="385"/>
    </location>
</feature>
<dbReference type="InterPro" id="IPR052714">
    <property type="entry name" value="MFS_Exporter"/>
</dbReference>
<evidence type="ECO:0000256" key="5">
    <source>
        <dbReference type="ARBA" id="ARBA00023136"/>
    </source>
</evidence>
<feature type="transmembrane region" description="Helical" evidence="6">
    <location>
        <begin position="81"/>
        <end position="99"/>
    </location>
</feature>
<feature type="domain" description="Major facilitator superfamily (MFS) profile" evidence="7">
    <location>
        <begin position="14"/>
        <end position="390"/>
    </location>
</feature>
<evidence type="ECO:0000256" key="2">
    <source>
        <dbReference type="ARBA" id="ARBA00022448"/>
    </source>
</evidence>
<organism evidence="8 9">
    <name type="scientific">Salinithrix halophila</name>
    <dbReference type="NCBI Taxonomy" id="1485204"/>
    <lineage>
        <taxon>Bacteria</taxon>
        <taxon>Bacillati</taxon>
        <taxon>Bacillota</taxon>
        <taxon>Bacilli</taxon>
        <taxon>Bacillales</taxon>
        <taxon>Thermoactinomycetaceae</taxon>
        <taxon>Salinithrix</taxon>
    </lineage>
</organism>
<dbReference type="PANTHER" id="PTHR23531:SF2">
    <property type="entry name" value="PERMEASE"/>
    <property type="match status" value="1"/>
</dbReference>
<keyword evidence="4 6" id="KW-1133">Transmembrane helix</keyword>
<evidence type="ECO:0000313" key="9">
    <source>
        <dbReference type="Proteomes" id="UP001595843"/>
    </source>
</evidence>
<dbReference type="EMBL" id="JBHSAP010000018">
    <property type="protein sequence ID" value="MFC4077985.1"/>
    <property type="molecule type" value="Genomic_DNA"/>
</dbReference>
<evidence type="ECO:0000256" key="6">
    <source>
        <dbReference type="SAM" id="Phobius"/>
    </source>
</evidence>
<keyword evidence="3 6" id="KW-0812">Transmembrane</keyword>
<feature type="transmembrane region" description="Helical" evidence="6">
    <location>
        <begin position="301"/>
        <end position="323"/>
    </location>
</feature>
<proteinExistence type="predicted"/>
<feature type="transmembrane region" description="Helical" evidence="6">
    <location>
        <begin position="166"/>
        <end position="188"/>
    </location>
</feature>
<name>A0ABV8JI27_9BACL</name>